<feature type="compositionally biased region" description="Acidic residues" evidence="5">
    <location>
        <begin position="44"/>
        <end position="55"/>
    </location>
</feature>
<dbReference type="EMBL" id="JACBAE010001392">
    <property type="protein sequence ID" value="KAF7157489.1"/>
    <property type="molecule type" value="Genomic_DNA"/>
</dbReference>
<feature type="transmembrane region" description="Helical" evidence="6">
    <location>
        <begin position="385"/>
        <end position="407"/>
    </location>
</feature>
<protein>
    <recommendedName>
        <fullName evidence="7">Major facilitator superfamily (MFS) profile domain-containing protein</fullName>
    </recommendedName>
</protein>
<feature type="transmembrane region" description="Helical" evidence="6">
    <location>
        <begin position="145"/>
        <end position="165"/>
    </location>
</feature>
<feature type="region of interest" description="Disordered" evidence="5">
    <location>
        <begin position="1"/>
        <end position="57"/>
    </location>
</feature>
<evidence type="ECO:0000259" key="7">
    <source>
        <dbReference type="PROSITE" id="PS50850"/>
    </source>
</evidence>
<evidence type="ECO:0000256" key="1">
    <source>
        <dbReference type="ARBA" id="ARBA00004141"/>
    </source>
</evidence>
<sequence>MSSVVHQDPKAQQPVQEGQGEAVQGTIPGGDDALDGGAKTGNEKEEDQGVQDEADFEVRFKAGDTTNPKEWSSWRRAWALFCIAFSSFIVSLYSTIYTSSIPGVSKAFDIHVPVIPTLGITTYLIGTGAGSLIQAPLSEVFGRRPIYLVSMSVFTLLILPCSLATSIAEILVVRFFGGVFGAATISNAPGSLVDIYPPDKLAIGFSLWSIAPFNGPVIGPIIGGFVYAGLGWRWDNWLTMILSGASVLLMATIPETYVPLLLRKRAARLRKEQDSRYWSRYDDKTSFWSQLKVNLRRPFTLAATEPILWFFNTWVSVVYAVLYLSFVAYPIVFQDYRGWGPGISGLAYLGNGLGVMLAICLEPLWRRIINSSPINPETGRVYPEAAGSIMSLGAICTPIGQLVFAWTCVPASIHWLVPIAFGVPFGFGNTLCFIYSSNYLAGSYGIYAASALSSNTVFRSILGGTLPLAGPKMYQNLTPHWAGTLLGLIELCLAPIPFIFWRYGKRIRSRSRTILQIQKDAEAERQRASQS</sequence>
<feature type="transmembrane region" description="Helical" evidence="6">
    <location>
        <begin position="77"/>
        <end position="98"/>
    </location>
</feature>
<evidence type="ECO:0000256" key="6">
    <source>
        <dbReference type="SAM" id="Phobius"/>
    </source>
</evidence>
<gene>
    <name evidence="8" type="ORF">CNMCM5623_001750</name>
</gene>
<proteinExistence type="predicted"/>
<feature type="transmembrane region" description="Helical" evidence="6">
    <location>
        <begin position="240"/>
        <end position="262"/>
    </location>
</feature>
<dbReference type="PROSITE" id="PS50850">
    <property type="entry name" value="MFS"/>
    <property type="match status" value="1"/>
</dbReference>
<comment type="subcellular location">
    <subcellularLocation>
        <location evidence="1">Membrane</location>
        <topology evidence="1">Multi-pass membrane protein</topology>
    </subcellularLocation>
</comment>
<dbReference type="GO" id="GO:0005886">
    <property type="term" value="C:plasma membrane"/>
    <property type="evidence" value="ECO:0007669"/>
    <property type="project" value="TreeGrafter"/>
</dbReference>
<feature type="transmembrane region" description="Helical" evidence="6">
    <location>
        <begin position="481"/>
        <end position="501"/>
    </location>
</feature>
<dbReference type="CDD" id="cd17323">
    <property type="entry name" value="MFS_Tpo1_MDR_like"/>
    <property type="match status" value="1"/>
</dbReference>
<name>A0A8H6PP16_9EURO</name>
<dbReference type="Gene3D" id="1.20.1250.20">
    <property type="entry name" value="MFS general substrate transporter like domains"/>
    <property type="match status" value="1"/>
</dbReference>
<evidence type="ECO:0000256" key="2">
    <source>
        <dbReference type="ARBA" id="ARBA00022692"/>
    </source>
</evidence>
<evidence type="ECO:0000313" key="8">
    <source>
        <dbReference type="EMBL" id="KAF7157489.1"/>
    </source>
</evidence>
<dbReference type="FunFam" id="1.20.1250.20:FF:000011">
    <property type="entry name" value="MFS multidrug transporter, putative"/>
    <property type="match status" value="1"/>
</dbReference>
<feature type="transmembrane region" description="Helical" evidence="6">
    <location>
        <begin position="413"/>
        <end position="434"/>
    </location>
</feature>
<dbReference type="InterPro" id="IPR011701">
    <property type="entry name" value="MFS"/>
</dbReference>
<evidence type="ECO:0000256" key="5">
    <source>
        <dbReference type="SAM" id="MobiDB-lite"/>
    </source>
</evidence>
<dbReference type="InterPro" id="IPR036259">
    <property type="entry name" value="MFS_trans_sf"/>
</dbReference>
<keyword evidence="3 6" id="KW-1133">Transmembrane helix</keyword>
<accession>A0A8H6PP16</accession>
<dbReference type="PANTHER" id="PTHR23502">
    <property type="entry name" value="MAJOR FACILITATOR SUPERFAMILY"/>
    <property type="match status" value="1"/>
</dbReference>
<feature type="transmembrane region" description="Helical" evidence="6">
    <location>
        <begin position="446"/>
        <end position="469"/>
    </location>
</feature>
<comment type="caution">
    <text evidence="8">The sequence shown here is derived from an EMBL/GenBank/DDBJ whole genome shotgun (WGS) entry which is preliminary data.</text>
</comment>
<dbReference type="InterPro" id="IPR020846">
    <property type="entry name" value="MFS_dom"/>
</dbReference>
<feature type="transmembrane region" description="Helical" evidence="6">
    <location>
        <begin position="345"/>
        <end position="365"/>
    </location>
</feature>
<keyword evidence="4 6" id="KW-0472">Membrane</keyword>
<dbReference type="SUPFAM" id="SSF103473">
    <property type="entry name" value="MFS general substrate transporter"/>
    <property type="match status" value="1"/>
</dbReference>
<feature type="transmembrane region" description="Helical" evidence="6">
    <location>
        <begin position="110"/>
        <end position="133"/>
    </location>
</feature>
<evidence type="ECO:0000256" key="3">
    <source>
        <dbReference type="ARBA" id="ARBA00022989"/>
    </source>
</evidence>
<feature type="transmembrane region" description="Helical" evidence="6">
    <location>
        <begin position="205"/>
        <end position="228"/>
    </location>
</feature>
<dbReference type="GO" id="GO:0022857">
    <property type="term" value="F:transmembrane transporter activity"/>
    <property type="evidence" value="ECO:0007669"/>
    <property type="project" value="InterPro"/>
</dbReference>
<dbReference type="Pfam" id="PF07690">
    <property type="entry name" value="MFS_1"/>
    <property type="match status" value="1"/>
</dbReference>
<organism evidence="8 9">
    <name type="scientific">Aspergillus felis</name>
    <dbReference type="NCBI Taxonomy" id="1287682"/>
    <lineage>
        <taxon>Eukaryota</taxon>
        <taxon>Fungi</taxon>
        <taxon>Dikarya</taxon>
        <taxon>Ascomycota</taxon>
        <taxon>Pezizomycotina</taxon>
        <taxon>Eurotiomycetes</taxon>
        <taxon>Eurotiomycetidae</taxon>
        <taxon>Eurotiales</taxon>
        <taxon>Aspergillaceae</taxon>
        <taxon>Aspergillus</taxon>
        <taxon>Aspergillus subgen. Fumigati</taxon>
    </lineage>
</organism>
<evidence type="ECO:0000313" key="9">
    <source>
        <dbReference type="Proteomes" id="UP000654922"/>
    </source>
</evidence>
<feature type="transmembrane region" description="Helical" evidence="6">
    <location>
        <begin position="307"/>
        <end position="333"/>
    </location>
</feature>
<keyword evidence="2 6" id="KW-0812">Transmembrane</keyword>
<dbReference type="OrthoDB" id="3365399at2759"/>
<reference evidence="8" key="1">
    <citation type="submission" date="2020-06" db="EMBL/GenBank/DDBJ databases">
        <title>Draft genome sequences of strains closely related to Aspergillus parafelis and Aspergillus hiratsukae.</title>
        <authorList>
            <person name="Dos Santos R.A.C."/>
            <person name="Rivero-Menendez O."/>
            <person name="Steenwyk J.L."/>
            <person name="Mead M.E."/>
            <person name="Goldman G.H."/>
            <person name="Alastruey-Izquierdo A."/>
            <person name="Rokas A."/>
        </authorList>
    </citation>
    <scope>NUCLEOTIDE SEQUENCE</scope>
    <source>
        <strain evidence="8">CNM-CM5623</strain>
    </source>
</reference>
<dbReference type="Proteomes" id="UP000654922">
    <property type="component" value="Unassembled WGS sequence"/>
</dbReference>
<dbReference type="PANTHER" id="PTHR23502:SF12">
    <property type="entry name" value="MULTIDRUG TRANSPORTER, PUTATIVE (AFU_ORTHOLOGUE AFUA_1G06440)-RELATED"/>
    <property type="match status" value="1"/>
</dbReference>
<dbReference type="AlphaFoldDB" id="A0A8H6PP16"/>
<evidence type="ECO:0000256" key="4">
    <source>
        <dbReference type="ARBA" id="ARBA00023136"/>
    </source>
</evidence>
<feature type="transmembrane region" description="Helical" evidence="6">
    <location>
        <begin position="171"/>
        <end position="193"/>
    </location>
</feature>
<feature type="domain" description="Major facilitator superfamily (MFS) profile" evidence="7">
    <location>
        <begin position="79"/>
        <end position="531"/>
    </location>
</feature>